<reference evidence="1" key="1">
    <citation type="submission" date="2023-07" db="EMBL/GenBank/DDBJ databases">
        <title>draft genome sequence of fig (Ficus carica).</title>
        <authorList>
            <person name="Takahashi T."/>
            <person name="Nishimura K."/>
        </authorList>
    </citation>
    <scope>NUCLEOTIDE SEQUENCE</scope>
</reference>
<dbReference type="Proteomes" id="UP001187192">
    <property type="component" value="Unassembled WGS sequence"/>
</dbReference>
<proteinExistence type="predicted"/>
<dbReference type="EMBL" id="BTGU01000049">
    <property type="protein sequence ID" value="GMN54142.1"/>
    <property type="molecule type" value="Genomic_DNA"/>
</dbReference>
<name>A0AA88AN85_FICCA</name>
<protein>
    <submittedName>
        <fullName evidence="1">Uncharacterized protein</fullName>
    </submittedName>
</protein>
<organism evidence="1 2">
    <name type="scientific">Ficus carica</name>
    <name type="common">Common fig</name>
    <dbReference type="NCBI Taxonomy" id="3494"/>
    <lineage>
        <taxon>Eukaryota</taxon>
        <taxon>Viridiplantae</taxon>
        <taxon>Streptophyta</taxon>
        <taxon>Embryophyta</taxon>
        <taxon>Tracheophyta</taxon>
        <taxon>Spermatophyta</taxon>
        <taxon>Magnoliopsida</taxon>
        <taxon>eudicotyledons</taxon>
        <taxon>Gunneridae</taxon>
        <taxon>Pentapetalae</taxon>
        <taxon>rosids</taxon>
        <taxon>fabids</taxon>
        <taxon>Rosales</taxon>
        <taxon>Moraceae</taxon>
        <taxon>Ficeae</taxon>
        <taxon>Ficus</taxon>
    </lineage>
</organism>
<keyword evidence="2" id="KW-1185">Reference proteome</keyword>
<evidence type="ECO:0000313" key="2">
    <source>
        <dbReference type="Proteomes" id="UP001187192"/>
    </source>
</evidence>
<sequence>MRRMAEREKHLELLHDDDDSLSGDVIGDLIVEELSAPIPTMEASVVNMDECHLEEPISSEEHLEIYEEDSLSEDGIQDLIVKDKLQEEVDGIQPILPPLVVKPHIYQDLMWLTPPPPTIASFLHAQQARSPKPNHVD</sequence>
<comment type="caution">
    <text evidence="1">The sequence shown here is derived from an EMBL/GenBank/DDBJ whole genome shotgun (WGS) entry which is preliminary data.</text>
</comment>
<dbReference type="AlphaFoldDB" id="A0AA88AN85"/>
<accession>A0AA88AN85</accession>
<gene>
    <name evidence="1" type="ORF">TIFTF001_023273</name>
</gene>
<evidence type="ECO:0000313" key="1">
    <source>
        <dbReference type="EMBL" id="GMN54142.1"/>
    </source>
</evidence>